<dbReference type="OrthoDB" id="3205788at2759"/>
<dbReference type="Proteomes" id="UP000054477">
    <property type="component" value="Unassembled WGS sequence"/>
</dbReference>
<dbReference type="HOGENOM" id="CLU_2612477_0_0_1"/>
<protein>
    <submittedName>
        <fullName evidence="1">Uncharacterized protein</fullName>
    </submittedName>
</protein>
<sequence length="94" mass="10850">MVYDPDMPRRTSLGDALALMAKYVLDIMQPYPGDSNAMGNGGVCQRFSVYQTSNPDWYRINDYLNLNGCVIHTSQLENPHFWLGEWYARWRGAE</sequence>
<dbReference type="AlphaFoldDB" id="A0A0C9X5G3"/>
<organism evidence="1 2">
    <name type="scientific">Laccaria amethystina LaAM-08-1</name>
    <dbReference type="NCBI Taxonomy" id="1095629"/>
    <lineage>
        <taxon>Eukaryota</taxon>
        <taxon>Fungi</taxon>
        <taxon>Dikarya</taxon>
        <taxon>Basidiomycota</taxon>
        <taxon>Agaricomycotina</taxon>
        <taxon>Agaricomycetes</taxon>
        <taxon>Agaricomycetidae</taxon>
        <taxon>Agaricales</taxon>
        <taxon>Agaricineae</taxon>
        <taxon>Hydnangiaceae</taxon>
        <taxon>Laccaria</taxon>
    </lineage>
</organism>
<evidence type="ECO:0000313" key="2">
    <source>
        <dbReference type="Proteomes" id="UP000054477"/>
    </source>
</evidence>
<name>A0A0C9X5G3_9AGAR</name>
<dbReference type="EMBL" id="KN838719">
    <property type="protein sequence ID" value="KIJ96478.1"/>
    <property type="molecule type" value="Genomic_DNA"/>
</dbReference>
<gene>
    <name evidence="1" type="ORF">K443DRAFT_107182</name>
</gene>
<dbReference type="STRING" id="1095629.A0A0C9X5G3"/>
<evidence type="ECO:0000313" key="1">
    <source>
        <dbReference type="EMBL" id="KIJ96478.1"/>
    </source>
</evidence>
<keyword evidence="2" id="KW-1185">Reference proteome</keyword>
<reference evidence="2" key="2">
    <citation type="submission" date="2015-01" db="EMBL/GenBank/DDBJ databases">
        <title>Evolutionary Origins and Diversification of the Mycorrhizal Mutualists.</title>
        <authorList>
            <consortium name="DOE Joint Genome Institute"/>
            <consortium name="Mycorrhizal Genomics Consortium"/>
            <person name="Kohler A."/>
            <person name="Kuo A."/>
            <person name="Nagy L.G."/>
            <person name="Floudas D."/>
            <person name="Copeland A."/>
            <person name="Barry K.W."/>
            <person name="Cichocki N."/>
            <person name="Veneault-Fourrey C."/>
            <person name="LaButti K."/>
            <person name="Lindquist E.A."/>
            <person name="Lipzen A."/>
            <person name="Lundell T."/>
            <person name="Morin E."/>
            <person name="Murat C."/>
            <person name="Riley R."/>
            <person name="Ohm R."/>
            <person name="Sun H."/>
            <person name="Tunlid A."/>
            <person name="Henrissat B."/>
            <person name="Grigoriev I.V."/>
            <person name="Hibbett D.S."/>
            <person name="Martin F."/>
        </authorList>
    </citation>
    <scope>NUCLEOTIDE SEQUENCE [LARGE SCALE GENOMIC DNA]</scope>
    <source>
        <strain evidence="2">LaAM-08-1</strain>
    </source>
</reference>
<proteinExistence type="predicted"/>
<reference evidence="1 2" key="1">
    <citation type="submission" date="2014-04" db="EMBL/GenBank/DDBJ databases">
        <authorList>
            <consortium name="DOE Joint Genome Institute"/>
            <person name="Kuo A."/>
            <person name="Kohler A."/>
            <person name="Nagy L.G."/>
            <person name="Floudas D."/>
            <person name="Copeland A."/>
            <person name="Barry K.W."/>
            <person name="Cichocki N."/>
            <person name="Veneault-Fourrey C."/>
            <person name="LaButti K."/>
            <person name="Lindquist E.A."/>
            <person name="Lipzen A."/>
            <person name="Lundell T."/>
            <person name="Morin E."/>
            <person name="Murat C."/>
            <person name="Sun H."/>
            <person name="Tunlid A."/>
            <person name="Henrissat B."/>
            <person name="Grigoriev I.V."/>
            <person name="Hibbett D.S."/>
            <person name="Martin F."/>
            <person name="Nordberg H.P."/>
            <person name="Cantor M.N."/>
            <person name="Hua S.X."/>
        </authorList>
    </citation>
    <scope>NUCLEOTIDE SEQUENCE [LARGE SCALE GENOMIC DNA]</scope>
    <source>
        <strain evidence="1 2">LaAM-08-1</strain>
    </source>
</reference>
<accession>A0A0C9X5G3</accession>